<name>A0A9W9AU81_9AGAR</name>
<sequence>MNTELSREAQQPQYILHQIQYNTTTNYTPKPLLQEGAYLVEQVRNEDMWHNVEIKAEYNALKVLTSSRIITISTPPPQINLPDVTTNTIRDWHESPTPEEILALDDLEEFESTDLSSLFCTHSEYGSQYQRRKRSLPSNLKQSEAFDPDEPSKKFLRFDSGSLHRVIPQPHIQLSKSFIPPDFDAIQVYDRATPIYLPPHAAPSVPTTDDFGRRAWIIPARGFLPATWTEAGASSAVVLDPQQHDSSSLDMTTTGSTIKWSHFALKEFWKYLNTLRNLNNFGPLGISFQPAQNAALRLRMEKVKLASLSCSEAHRGLHSANVSSLRSSVSTDSQSGQSSLVSTTRSLSLSLRDCDYFKVYHDTKISMHLRHAFDIFTFRLGSNENENPIRLEQSGQSEQSEQSGWSGLTSPEGTDYSKVAKNFEGERKPKKKKPKYCLLRGAKLVLVDERSRGVLIA</sequence>
<comment type="caution">
    <text evidence="2">The sequence shown here is derived from an EMBL/GenBank/DDBJ whole genome shotgun (WGS) entry which is preliminary data.</text>
</comment>
<evidence type="ECO:0000313" key="2">
    <source>
        <dbReference type="EMBL" id="KAJ4490654.1"/>
    </source>
</evidence>
<evidence type="ECO:0000313" key="3">
    <source>
        <dbReference type="Proteomes" id="UP001150266"/>
    </source>
</evidence>
<dbReference type="OrthoDB" id="3143319at2759"/>
<evidence type="ECO:0000256" key="1">
    <source>
        <dbReference type="SAM" id="MobiDB-lite"/>
    </source>
</evidence>
<feature type="region of interest" description="Disordered" evidence="1">
    <location>
        <begin position="392"/>
        <end position="432"/>
    </location>
</feature>
<accession>A0A9W9AU81</accession>
<dbReference type="EMBL" id="JAOTPV010000001">
    <property type="protein sequence ID" value="KAJ4490654.1"/>
    <property type="molecule type" value="Genomic_DNA"/>
</dbReference>
<gene>
    <name evidence="2" type="ORF">J3R30DRAFT_118854</name>
</gene>
<feature type="compositionally biased region" description="Low complexity" evidence="1">
    <location>
        <begin position="392"/>
        <end position="407"/>
    </location>
</feature>
<proteinExistence type="predicted"/>
<protein>
    <submittedName>
        <fullName evidence="2">Uncharacterized protein</fullName>
    </submittedName>
</protein>
<reference evidence="2" key="1">
    <citation type="submission" date="2022-08" db="EMBL/GenBank/DDBJ databases">
        <title>A Global Phylogenomic Analysis of the Shiitake Genus Lentinula.</title>
        <authorList>
            <consortium name="DOE Joint Genome Institute"/>
            <person name="Sierra-Patev S."/>
            <person name="Min B."/>
            <person name="Naranjo-Ortiz M."/>
            <person name="Looney B."/>
            <person name="Konkel Z."/>
            <person name="Slot J.C."/>
            <person name="Sakamoto Y."/>
            <person name="Steenwyk J.L."/>
            <person name="Rokas A."/>
            <person name="Carro J."/>
            <person name="Camarero S."/>
            <person name="Ferreira P."/>
            <person name="Molpeceres G."/>
            <person name="Ruiz-Duenas F.J."/>
            <person name="Serrano A."/>
            <person name="Henrissat B."/>
            <person name="Drula E."/>
            <person name="Hughes K.W."/>
            <person name="Mata J.L."/>
            <person name="Ishikawa N.K."/>
            <person name="Vargas-Isla R."/>
            <person name="Ushijima S."/>
            <person name="Smith C.A."/>
            <person name="Ahrendt S."/>
            <person name="Andreopoulos W."/>
            <person name="He G."/>
            <person name="Labutti K."/>
            <person name="Lipzen A."/>
            <person name="Ng V."/>
            <person name="Riley R."/>
            <person name="Sandor L."/>
            <person name="Barry K."/>
            <person name="Martinez A.T."/>
            <person name="Xiao Y."/>
            <person name="Gibbons J.G."/>
            <person name="Terashima K."/>
            <person name="Grigoriev I.V."/>
            <person name="Hibbett D.S."/>
        </authorList>
    </citation>
    <scope>NUCLEOTIDE SEQUENCE</scope>
    <source>
        <strain evidence="2">JLM2183</strain>
    </source>
</reference>
<organism evidence="2 3">
    <name type="scientific">Lentinula aciculospora</name>
    <dbReference type="NCBI Taxonomy" id="153920"/>
    <lineage>
        <taxon>Eukaryota</taxon>
        <taxon>Fungi</taxon>
        <taxon>Dikarya</taxon>
        <taxon>Basidiomycota</taxon>
        <taxon>Agaricomycotina</taxon>
        <taxon>Agaricomycetes</taxon>
        <taxon>Agaricomycetidae</taxon>
        <taxon>Agaricales</taxon>
        <taxon>Marasmiineae</taxon>
        <taxon>Omphalotaceae</taxon>
        <taxon>Lentinula</taxon>
    </lineage>
</organism>
<keyword evidence="3" id="KW-1185">Reference proteome</keyword>
<dbReference type="AlphaFoldDB" id="A0A9W9AU81"/>
<dbReference type="Proteomes" id="UP001150266">
    <property type="component" value="Unassembled WGS sequence"/>
</dbReference>